<evidence type="ECO:0000313" key="1">
    <source>
        <dbReference type="EMBL" id="KKN73604.1"/>
    </source>
</evidence>
<dbReference type="EMBL" id="LAZR01000341">
    <property type="protein sequence ID" value="KKN73604.1"/>
    <property type="molecule type" value="Genomic_DNA"/>
</dbReference>
<reference evidence="1" key="1">
    <citation type="journal article" date="2015" name="Nature">
        <title>Complex archaea that bridge the gap between prokaryotes and eukaryotes.</title>
        <authorList>
            <person name="Spang A."/>
            <person name="Saw J.H."/>
            <person name="Jorgensen S.L."/>
            <person name="Zaremba-Niedzwiedzka K."/>
            <person name="Martijn J."/>
            <person name="Lind A.E."/>
            <person name="van Eijk R."/>
            <person name="Schleper C."/>
            <person name="Guy L."/>
            <person name="Ettema T.J."/>
        </authorList>
    </citation>
    <scope>NUCLEOTIDE SEQUENCE</scope>
</reference>
<sequence length="78" mass="9072">MARESNGKGIMADCKYMMAHPFDWLKQMMKFKHDKRLTNLKEEGFNGYIQLNFFKGHLVDANRYDTIKPEDIKIGGTG</sequence>
<comment type="caution">
    <text evidence="1">The sequence shown here is derived from an EMBL/GenBank/DDBJ whole genome shotgun (WGS) entry which is preliminary data.</text>
</comment>
<gene>
    <name evidence="1" type="ORF">LCGC14_0399200</name>
</gene>
<name>A0A0F9T325_9ZZZZ</name>
<proteinExistence type="predicted"/>
<dbReference type="AlphaFoldDB" id="A0A0F9T325"/>
<organism evidence="1">
    <name type="scientific">marine sediment metagenome</name>
    <dbReference type="NCBI Taxonomy" id="412755"/>
    <lineage>
        <taxon>unclassified sequences</taxon>
        <taxon>metagenomes</taxon>
        <taxon>ecological metagenomes</taxon>
    </lineage>
</organism>
<accession>A0A0F9T325</accession>
<protein>
    <submittedName>
        <fullName evidence="1">Uncharacterized protein</fullName>
    </submittedName>
</protein>